<keyword evidence="2" id="KW-1185">Reference proteome</keyword>
<reference evidence="1 2" key="1">
    <citation type="submission" date="2021-06" db="EMBL/GenBank/DDBJ databases">
        <authorList>
            <person name="Kallberg Y."/>
            <person name="Tangrot J."/>
            <person name="Rosling A."/>
        </authorList>
    </citation>
    <scope>NUCLEOTIDE SEQUENCE [LARGE SCALE GENOMIC DNA]</scope>
    <source>
        <strain evidence="1 2">120-4 pot B 10/14</strain>
    </source>
</reference>
<feature type="non-terminal residue" evidence="1">
    <location>
        <position position="139"/>
    </location>
</feature>
<proteinExistence type="predicted"/>
<name>A0ABN7UR32_GIGMA</name>
<organism evidence="1 2">
    <name type="scientific">Gigaspora margarita</name>
    <dbReference type="NCBI Taxonomy" id="4874"/>
    <lineage>
        <taxon>Eukaryota</taxon>
        <taxon>Fungi</taxon>
        <taxon>Fungi incertae sedis</taxon>
        <taxon>Mucoromycota</taxon>
        <taxon>Glomeromycotina</taxon>
        <taxon>Glomeromycetes</taxon>
        <taxon>Diversisporales</taxon>
        <taxon>Gigasporaceae</taxon>
        <taxon>Gigaspora</taxon>
    </lineage>
</organism>
<protein>
    <submittedName>
        <fullName evidence="1">9529_t:CDS:1</fullName>
    </submittedName>
</protein>
<sequence>MNELNLSVETDKGIKFTLAEGIKDYDCVSFDFQGSGSSEGTTSAAVVLLYAAKYNDILFVINIFSPYNYSKTLAKIFTAEQLKEMENLDMAIVKNINRISTNESLTVHGDNDEICPIDCAFIYNKLLGSEPYHKLAFIN</sequence>
<dbReference type="Gene3D" id="3.40.50.1820">
    <property type="entry name" value="alpha/beta hydrolase"/>
    <property type="match status" value="1"/>
</dbReference>
<dbReference type="EMBL" id="CAJVQB010005245">
    <property type="protein sequence ID" value="CAG8656792.1"/>
    <property type="molecule type" value="Genomic_DNA"/>
</dbReference>
<dbReference type="SUPFAM" id="SSF53474">
    <property type="entry name" value="alpha/beta-Hydrolases"/>
    <property type="match status" value="1"/>
</dbReference>
<accession>A0ABN7UR32</accession>
<evidence type="ECO:0000313" key="1">
    <source>
        <dbReference type="EMBL" id="CAG8656792.1"/>
    </source>
</evidence>
<gene>
    <name evidence="1" type="ORF">GMARGA_LOCUS9659</name>
</gene>
<comment type="caution">
    <text evidence="1">The sequence shown here is derived from an EMBL/GenBank/DDBJ whole genome shotgun (WGS) entry which is preliminary data.</text>
</comment>
<dbReference type="Proteomes" id="UP000789901">
    <property type="component" value="Unassembled WGS sequence"/>
</dbReference>
<dbReference type="InterPro" id="IPR029058">
    <property type="entry name" value="AB_hydrolase_fold"/>
</dbReference>
<evidence type="ECO:0000313" key="2">
    <source>
        <dbReference type="Proteomes" id="UP000789901"/>
    </source>
</evidence>